<gene>
    <name evidence="2" type="ORF">BSTOLATCC_MIC27369</name>
</gene>
<dbReference type="PANTHER" id="PTHR46818">
    <property type="entry name" value="DOMAIN-CONTAINING PROTEIN, PUTATIVE-RELATED"/>
    <property type="match status" value="1"/>
</dbReference>
<feature type="domain" description="CRAL-TRIO" evidence="1">
    <location>
        <begin position="115"/>
        <end position="276"/>
    </location>
</feature>
<dbReference type="AlphaFoldDB" id="A0AAU9JGH7"/>
<evidence type="ECO:0000313" key="2">
    <source>
        <dbReference type="EMBL" id="CAG9320789.1"/>
    </source>
</evidence>
<name>A0AAU9JGH7_9CILI</name>
<proteinExistence type="predicted"/>
<comment type="caution">
    <text evidence="2">The sequence shown here is derived from an EMBL/GenBank/DDBJ whole genome shotgun (WGS) entry which is preliminary data.</text>
</comment>
<dbReference type="SUPFAM" id="SSF46938">
    <property type="entry name" value="CRAL/TRIO N-terminal domain"/>
    <property type="match status" value="1"/>
</dbReference>
<evidence type="ECO:0000313" key="3">
    <source>
        <dbReference type="Proteomes" id="UP001162131"/>
    </source>
</evidence>
<keyword evidence="3" id="KW-1185">Reference proteome</keyword>
<dbReference type="Proteomes" id="UP001162131">
    <property type="component" value="Unassembled WGS sequence"/>
</dbReference>
<dbReference type="EMBL" id="CAJZBQ010000027">
    <property type="protein sequence ID" value="CAG9320789.1"/>
    <property type="molecule type" value="Genomic_DNA"/>
</dbReference>
<sequence>MEESDTRVTKNIPQEAYFFQPTGPSVCLNSGQSIIRFIFYGVPFTNYELNELSNFKEAINSFSPRINLPPHFTDEELLRILISSGFNKKQAVKDLLAAIQWRANLSQGFYTLLPKCEHLINTGGIYFHGRDFHYRPLLVINVSRINFNAHSVEEYSWLLCFWLEYGIQSLMLPGHVENWMVIIDLENQSLRQIPWTDLKSLVDLLKTNYRCRMITAYIVNSPFTMKCMWKMIRPFIPEQTANKVKILGYGPVDELKKLFARHQYEEKYGGSAPNATVFWPPTMPPGPFAPSS</sequence>
<accession>A0AAU9JGH7</accession>
<dbReference type="InterPro" id="IPR036273">
    <property type="entry name" value="CRAL/TRIO_N_dom_sf"/>
</dbReference>
<dbReference type="SMART" id="SM00516">
    <property type="entry name" value="SEC14"/>
    <property type="match status" value="1"/>
</dbReference>
<protein>
    <recommendedName>
        <fullName evidence="1">CRAL-TRIO domain-containing protein</fullName>
    </recommendedName>
</protein>
<evidence type="ECO:0000259" key="1">
    <source>
        <dbReference type="PROSITE" id="PS50191"/>
    </source>
</evidence>
<dbReference type="PANTHER" id="PTHR46818:SF1">
    <property type="entry name" value="CHROMOSOME UNDETERMINED SCAFFOLD_125, WHOLE GENOME SHOTGUN SEQUENCE"/>
    <property type="match status" value="1"/>
</dbReference>
<reference evidence="2" key="1">
    <citation type="submission" date="2021-09" db="EMBL/GenBank/DDBJ databases">
        <authorList>
            <consortium name="AG Swart"/>
            <person name="Singh M."/>
            <person name="Singh A."/>
            <person name="Seah K."/>
            <person name="Emmerich C."/>
        </authorList>
    </citation>
    <scope>NUCLEOTIDE SEQUENCE</scope>
    <source>
        <strain evidence="2">ATCC30299</strain>
    </source>
</reference>
<dbReference type="CDD" id="cd00170">
    <property type="entry name" value="SEC14"/>
    <property type="match status" value="1"/>
</dbReference>
<dbReference type="InterPro" id="IPR036865">
    <property type="entry name" value="CRAL-TRIO_dom_sf"/>
</dbReference>
<dbReference type="PROSITE" id="PS50191">
    <property type="entry name" value="CRAL_TRIO"/>
    <property type="match status" value="1"/>
</dbReference>
<dbReference type="Gene3D" id="3.40.525.10">
    <property type="entry name" value="CRAL-TRIO lipid binding domain"/>
    <property type="match status" value="1"/>
</dbReference>
<organism evidence="2 3">
    <name type="scientific">Blepharisma stoltei</name>
    <dbReference type="NCBI Taxonomy" id="1481888"/>
    <lineage>
        <taxon>Eukaryota</taxon>
        <taxon>Sar</taxon>
        <taxon>Alveolata</taxon>
        <taxon>Ciliophora</taxon>
        <taxon>Postciliodesmatophora</taxon>
        <taxon>Heterotrichea</taxon>
        <taxon>Heterotrichida</taxon>
        <taxon>Blepharismidae</taxon>
        <taxon>Blepharisma</taxon>
    </lineage>
</organism>
<dbReference type="Pfam" id="PF00650">
    <property type="entry name" value="CRAL_TRIO"/>
    <property type="match status" value="1"/>
</dbReference>
<dbReference type="SUPFAM" id="SSF52087">
    <property type="entry name" value="CRAL/TRIO domain"/>
    <property type="match status" value="1"/>
</dbReference>
<dbReference type="InterPro" id="IPR001251">
    <property type="entry name" value="CRAL-TRIO_dom"/>
</dbReference>